<dbReference type="EMBL" id="JALGBI010000001">
    <property type="protein sequence ID" value="MCJ0763533.1"/>
    <property type="molecule type" value="Genomic_DNA"/>
</dbReference>
<gene>
    <name evidence="1" type="ORF">MMF98_09970</name>
</gene>
<name>A0A9X2AMB3_9BURK</name>
<dbReference type="AlphaFoldDB" id="A0A9X2AMB3"/>
<keyword evidence="2" id="KW-1185">Reference proteome</keyword>
<protein>
    <submittedName>
        <fullName evidence="1">Uncharacterized protein</fullName>
    </submittedName>
</protein>
<evidence type="ECO:0000313" key="2">
    <source>
        <dbReference type="Proteomes" id="UP001139447"/>
    </source>
</evidence>
<reference evidence="1" key="1">
    <citation type="submission" date="2022-03" db="EMBL/GenBank/DDBJ databases">
        <authorList>
            <person name="Woo C.Y."/>
        </authorList>
    </citation>
    <scope>NUCLEOTIDE SEQUENCE</scope>
    <source>
        <strain evidence="1">CYS-02</strain>
    </source>
</reference>
<dbReference type="Proteomes" id="UP001139447">
    <property type="component" value="Unassembled WGS sequence"/>
</dbReference>
<dbReference type="RefSeq" id="WP_243306122.1">
    <property type="nucleotide sequence ID" value="NZ_JALGBI010000001.1"/>
</dbReference>
<accession>A0A9X2AMB3</accession>
<proteinExistence type="predicted"/>
<organism evidence="1 2">
    <name type="scientific">Variovorax terrae</name>
    <dbReference type="NCBI Taxonomy" id="2923278"/>
    <lineage>
        <taxon>Bacteria</taxon>
        <taxon>Pseudomonadati</taxon>
        <taxon>Pseudomonadota</taxon>
        <taxon>Betaproteobacteria</taxon>
        <taxon>Burkholderiales</taxon>
        <taxon>Comamonadaceae</taxon>
        <taxon>Variovorax</taxon>
    </lineage>
</organism>
<evidence type="ECO:0000313" key="1">
    <source>
        <dbReference type="EMBL" id="MCJ0763533.1"/>
    </source>
</evidence>
<comment type="caution">
    <text evidence="1">The sequence shown here is derived from an EMBL/GenBank/DDBJ whole genome shotgun (WGS) entry which is preliminary data.</text>
</comment>
<sequence>MEFFYFCSTCLHVRHNVPPELPMSARWKEWCVNFNRELPKEVGKESLICREFKPADPRATEWQSVIAKFPEGELWTFELYRPSRKFAVIAELPKVDPKTGEVVEV</sequence>